<feature type="transmembrane region" description="Helical" evidence="6">
    <location>
        <begin position="249"/>
        <end position="269"/>
    </location>
</feature>
<reference evidence="9" key="1">
    <citation type="journal article" date="2023" name="Mol. Phylogenet. Evol.">
        <title>Genome-scale phylogeny and comparative genomics of the fungal order Sordariales.</title>
        <authorList>
            <person name="Hensen N."/>
            <person name="Bonometti L."/>
            <person name="Westerberg I."/>
            <person name="Brannstrom I.O."/>
            <person name="Guillou S."/>
            <person name="Cros-Aarteil S."/>
            <person name="Calhoun S."/>
            <person name="Haridas S."/>
            <person name="Kuo A."/>
            <person name="Mondo S."/>
            <person name="Pangilinan J."/>
            <person name="Riley R."/>
            <person name="LaButti K."/>
            <person name="Andreopoulos B."/>
            <person name="Lipzen A."/>
            <person name="Chen C."/>
            <person name="Yan M."/>
            <person name="Daum C."/>
            <person name="Ng V."/>
            <person name="Clum A."/>
            <person name="Steindorff A."/>
            <person name="Ohm R.A."/>
            <person name="Martin F."/>
            <person name="Silar P."/>
            <person name="Natvig D.O."/>
            <person name="Lalanne C."/>
            <person name="Gautier V."/>
            <person name="Ament-Velasquez S.L."/>
            <person name="Kruys A."/>
            <person name="Hutchinson M.I."/>
            <person name="Powell A.J."/>
            <person name="Barry K."/>
            <person name="Miller A.N."/>
            <person name="Grigoriev I.V."/>
            <person name="Debuchy R."/>
            <person name="Gladieux P."/>
            <person name="Hiltunen Thoren M."/>
            <person name="Johannesson H."/>
        </authorList>
    </citation>
    <scope>NUCLEOTIDE SEQUENCE [LARGE SCALE GENOMIC DNA]</scope>
    <source>
        <strain evidence="9">CBS 340.73</strain>
    </source>
</reference>
<comment type="similarity">
    <text evidence="2">Belongs to the amino acid/polyamine transporter 2 family.</text>
</comment>
<evidence type="ECO:0000256" key="2">
    <source>
        <dbReference type="ARBA" id="ARBA00008066"/>
    </source>
</evidence>
<organism evidence="8 9">
    <name type="scientific">Diplogelasinospora grovesii</name>
    <dbReference type="NCBI Taxonomy" id="303347"/>
    <lineage>
        <taxon>Eukaryota</taxon>
        <taxon>Fungi</taxon>
        <taxon>Dikarya</taxon>
        <taxon>Ascomycota</taxon>
        <taxon>Pezizomycotina</taxon>
        <taxon>Sordariomycetes</taxon>
        <taxon>Sordariomycetidae</taxon>
        <taxon>Sordariales</taxon>
        <taxon>Diplogelasinosporaceae</taxon>
        <taxon>Diplogelasinospora</taxon>
    </lineage>
</organism>
<dbReference type="AlphaFoldDB" id="A0AAN6S1M5"/>
<dbReference type="Pfam" id="PF01490">
    <property type="entry name" value="Aa_trans"/>
    <property type="match status" value="1"/>
</dbReference>
<dbReference type="GO" id="GO:0016020">
    <property type="term" value="C:membrane"/>
    <property type="evidence" value="ECO:0007669"/>
    <property type="project" value="UniProtKB-SubCell"/>
</dbReference>
<feature type="transmembrane region" description="Helical" evidence="6">
    <location>
        <begin position="491"/>
        <end position="517"/>
    </location>
</feature>
<protein>
    <submittedName>
        <fullName evidence="8">Transmembrane amino acid transporter protein-domain-containing protein</fullName>
    </submittedName>
</protein>
<dbReference type="Gene3D" id="1.20.1740.10">
    <property type="entry name" value="Amino acid/polyamine transporter I"/>
    <property type="match status" value="1"/>
</dbReference>
<comment type="caution">
    <text evidence="8">The sequence shown here is derived from an EMBL/GenBank/DDBJ whole genome shotgun (WGS) entry which is preliminary data.</text>
</comment>
<evidence type="ECO:0000256" key="5">
    <source>
        <dbReference type="ARBA" id="ARBA00023136"/>
    </source>
</evidence>
<keyword evidence="5 6" id="KW-0472">Membrane</keyword>
<dbReference type="Proteomes" id="UP001303473">
    <property type="component" value="Unassembled WGS sequence"/>
</dbReference>
<comment type="subcellular location">
    <subcellularLocation>
        <location evidence="1">Membrane</location>
        <topology evidence="1">Multi-pass membrane protein</topology>
    </subcellularLocation>
</comment>
<gene>
    <name evidence="8" type="ORF">QBC46DRAFT_357402</name>
</gene>
<evidence type="ECO:0000313" key="9">
    <source>
        <dbReference type="Proteomes" id="UP001303473"/>
    </source>
</evidence>
<dbReference type="GO" id="GO:0015179">
    <property type="term" value="F:L-amino acid transmembrane transporter activity"/>
    <property type="evidence" value="ECO:0007669"/>
    <property type="project" value="TreeGrafter"/>
</dbReference>
<feature type="transmembrane region" description="Helical" evidence="6">
    <location>
        <begin position="166"/>
        <end position="185"/>
    </location>
</feature>
<dbReference type="PANTHER" id="PTHR22950:SF461">
    <property type="entry name" value="AMINO ACID TRANSPORTER TRANSMEMBRANE DOMAIN-CONTAINING PROTEIN"/>
    <property type="match status" value="1"/>
</dbReference>
<feature type="transmembrane region" description="Helical" evidence="6">
    <location>
        <begin position="465"/>
        <end position="485"/>
    </location>
</feature>
<feature type="transmembrane region" description="Helical" evidence="6">
    <location>
        <begin position="347"/>
        <end position="366"/>
    </location>
</feature>
<dbReference type="EMBL" id="MU853881">
    <property type="protein sequence ID" value="KAK3936501.1"/>
    <property type="molecule type" value="Genomic_DNA"/>
</dbReference>
<evidence type="ECO:0000256" key="4">
    <source>
        <dbReference type="ARBA" id="ARBA00022989"/>
    </source>
</evidence>
<keyword evidence="3 6" id="KW-0812">Transmembrane</keyword>
<name>A0AAN6S1M5_9PEZI</name>
<evidence type="ECO:0000256" key="6">
    <source>
        <dbReference type="SAM" id="Phobius"/>
    </source>
</evidence>
<evidence type="ECO:0000313" key="8">
    <source>
        <dbReference type="EMBL" id="KAK3936501.1"/>
    </source>
</evidence>
<evidence type="ECO:0000256" key="3">
    <source>
        <dbReference type="ARBA" id="ARBA00022692"/>
    </source>
</evidence>
<keyword evidence="4 6" id="KW-1133">Transmembrane helix</keyword>
<proteinExistence type="inferred from homology"/>
<feature type="transmembrane region" description="Helical" evidence="6">
    <location>
        <begin position="216"/>
        <end position="237"/>
    </location>
</feature>
<sequence length="600" mass="65133">MSLPVAPMIDGEEGGDVRRHSALSHEHVGAVVPGPTHDPSITLAEYMYYAEITRAEEVTANERYVTAQGPTTLKSLIKGRFSKGHQHTETPDATGDHAIDEKAAAEKSANGSGDGIITGVTDAEWKQASRAVRTAGWGGVFYLIATDILGPFSTPWAFAQMGYGPGIALFTVFGAMSGYSGWIMWKAFMGLDSDRYPLRGYGDIYYRVFGPLARHLINFSQGLQLLLFVAVLILSNGQSISQISQGPNGGAGICFVACLVIFLVAGFLLGQIRTLQRFSWIANIAVYLNLLIIFICMGVVANSLPNFSATQASFGDTFGPGPIYKYAGTPPDGMASGGSGFTGSMNGLNQAVYSYGGCMIFAAFMAEMRHPHDFWKSLLVAQTFIYVVYMFFGLFVYSYQGQYSYNPVIQGLSPYHWQTACNIMALITGLIAAALYGNIGLKVLYVEVFQEVFNAPPLTVSRGKWLWAAIIPIYWAIAFVIGAAIPQFSYVSGFIGALFILSFTYTLPALLALGYWIKKDAMTPEERFDPTTRSVSYVDSGFKRFMRGYMKKPFFNTWNVIYLLGGLATTALGMYSSIEGLIGAFSGKSAATSFGCGTPV</sequence>
<feature type="transmembrane region" description="Helical" evidence="6">
    <location>
        <begin position="378"/>
        <end position="397"/>
    </location>
</feature>
<accession>A0AAN6S1M5</accession>
<feature type="transmembrane region" description="Helical" evidence="6">
    <location>
        <begin position="135"/>
        <end position="154"/>
    </location>
</feature>
<dbReference type="PANTHER" id="PTHR22950">
    <property type="entry name" value="AMINO ACID TRANSPORTER"/>
    <property type="match status" value="1"/>
</dbReference>
<dbReference type="InterPro" id="IPR013057">
    <property type="entry name" value="AA_transpt_TM"/>
</dbReference>
<evidence type="ECO:0000259" key="7">
    <source>
        <dbReference type="Pfam" id="PF01490"/>
    </source>
</evidence>
<feature type="domain" description="Amino acid transporter transmembrane" evidence="7">
    <location>
        <begin position="135"/>
        <end position="513"/>
    </location>
</feature>
<feature type="transmembrane region" description="Helical" evidence="6">
    <location>
        <begin position="281"/>
        <end position="301"/>
    </location>
</feature>
<feature type="transmembrane region" description="Helical" evidence="6">
    <location>
        <begin position="554"/>
        <end position="575"/>
    </location>
</feature>
<feature type="transmembrane region" description="Helical" evidence="6">
    <location>
        <begin position="417"/>
        <end position="444"/>
    </location>
</feature>
<keyword evidence="9" id="KW-1185">Reference proteome</keyword>
<evidence type="ECO:0000256" key="1">
    <source>
        <dbReference type="ARBA" id="ARBA00004141"/>
    </source>
</evidence>